<organism evidence="1">
    <name type="scientific">Tanacetum cinerariifolium</name>
    <name type="common">Dalmatian daisy</name>
    <name type="synonym">Chrysanthemum cinerariifolium</name>
    <dbReference type="NCBI Taxonomy" id="118510"/>
    <lineage>
        <taxon>Eukaryota</taxon>
        <taxon>Viridiplantae</taxon>
        <taxon>Streptophyta</taxon>
        <taxon>Embryophyta</taxon>
        <taxon>Tracheophyta</taxon>
        <taxon>Spermatophyta</taxon>
        <taxon>Magnoliopsida</taxon>
        <taxon>eudicotyledons</taxon>
        <taxon>Gunneridae</taxon>
        <taxon>Pentapetalae</taxon>
        <taxon>asterids</taxon>
        <taxon>campanulids</taxon>
        <taxon>Asterales</taxon>
        <taxon>Asteraceae</taxon>
        <taxon>Asteroideae</taxon>
        <taxon>Anthemideae</taxon>
        <taxon>Anthemidinae</taxon>
        <taxon>Tanacetum</taxon>
    </lineage>
</organism>
<sequence>MADPGIPGGQATQTVITHNSAYQADDLDAYNSDCEELNTAKVTLMANLSQYALDVLAEVHNPYDMDNNMINQGVLARPSSEQSSVVNYSETEIISDSNIILYSQYVHETQQVAVQNSNSSAQQDALILSVIEQLKHKTVQFLGHLIDSQGLHVDPARIEAIKNCASPTTPTEIRQILGLASYYRRFIKDFSKIAKSLTILTHQKY</sequence>
<dbReference type="InterPro" id="IPR043128">
    <property type="entry name" value="Rev_trsase/Diguanyl_cyclase"/>
</dbReference>
<comment type="caution">
    <text evidence="1">The sequence shown here is derived from an EMBL/GenBank/DDBJ whole genome shotgun (WGS) entry which is preliminary data.</text>
</comment>
<dbReference type="SUPFAM" id="SSF56672">
    <property type="entry name" value="DNA/RNA polymerases"/>
    <property type="match status" value="1"/>
</dbReference>
<keyword evidence="1" id="KW-0808">Transferase</keyword>
<evidence type="ECO:0000313" key="1">
    <source>
        <dbReference type="EMBL" id="GFA50704.1"/>
    </source>
</evidence>
<dbReference type="PANTHER" id="PTHR33064">
    <property type="entry name" value="POL PROTEIN"/>
    <property type="match status" value="1"/>
</dbReference>
<name>A0A699JS47_TANCI</name>
<keyword evidence="1" id="KW-0548">Nucleotidyltransferase</keyword>
<dbReference type="Gene3D" id="3.30.70.270">
    <property type="match status" value="1"/>
</dbReference>
<proteinExistence type="predicted"/>
<feature type="non-terminal residue" evidence="1">
    <location>
        <position position="205"/>
    </location>
</feature>
<dbReference type="InterPro" id="IPR043502">
    <property type="entry name" value="DNA/RNA_pol_sf"/>
</dbReference>
<keyword evidence="1" id="KW-0695">RNA-directed DNA polymerase</keyword>
<dbReference type="PANTHER" id="PTHR33064:SF37">
    <property type="entry name" value="RIBONUCLEASE H"/>
    <property type="match status" value="1"/>
</dbReference>
<dbReference type="EMBL" id="BKCJ010436039">
    <property type="protein sequence ID" value="GFA50704.1"/>
    <property type="molecule type" value="Genomic_DNA"/>
</dbReference>
<protein>
    <submittedName>
        <fullName evidence="1">Putative reverse transcriptase domain-containing protein</fullName>
    </submittedName>
</protein>
<dbReference type="InterPro" id="IPR051320">
    <property type="entry name" value="Viral_Replic_Matur_Polypro"/>
</dbReference>
<gene>
    <name evidence="1" type="ORF">Tci_622676</name>
</gene>
<reference evidence="1" key="1">
    <citation type="journal article" date="2019" name="Sci. Rep.">
        <title>Draft genome of Tanacetum cinerariifolium, the natural source of mosquito coil.</title>
        <authorList>
            <person name="Yamashiro T."/>
            <person name="Shiraishi A."/>
            <person name="Satake H."/>
            <person name="Nakayama K."/>
        </authorList>
    </citation>
    <scope>NUCLEOTIDE SEQUENCE</scope>
</reference>
<dbReference type="AlphaFoldDB" id="A0A699JS47"/>
<dbReference type="GO" id="GO:0003964">
    <property type="term" value="F:RNA-directed DNA polymerase activity"/>
    <property type="evidence" value="ECO:0007669"/>
    <property type="project" value="UniProtKB-KW"/>
</dbReference>
<accession>A0A699JS47</accession>